<dbReference type="VEuPathDB" id="TrichDB:TRFO_15817"/>
<dbReference type="EMBL" id="MLAK01000451">
    <property type="protein sequence ID" value="OHT13922.1"/>
    <property type="molecule type" value="Genomic_DNA"/>
</dbReference>
<dbReference type="EMBL" id="KX579608">
    <property type="protein sequence ID" value="ARM19841.1"/>
    <property type="molecule type" value="Genomic_DNA"/>
</dbReference>
<dbReference type="RefSeq" id="XP_068367058.1">
    <property type="nucleotide sequence ID" value="XM_068498601.1"/>
</dbReference>
<keyword evidence="1" id="KW-0175">Coiled coil</keyword>
<dbReference type="Proteomes" id="UP000179807">
    <property type="component" value="Unassembled WGS sequence"/>
</dbReference>
<evidence type="ECO:0000313" key="5">
    <source>
        <dbReference type="Proteomes" id="UP000179807"/>
    </source>
</evidence>
<evidence type="ECO:0000313" key="4">
    <source>
        <dbReference type="EMBL" id="OHT13922.1"/>
    </source>
</evidence>
<reference evidence="4 5" key="2">
    <citation type="submission" date="2016-10" db="EMBL/GenBank/DDBJ databases">
        <authorList>
            <person name="Benchimol M."/>
            <person name="Almeida L.G."/>
            <person name="Vasconcelos A.T."/>
            <person name="Perreira-Neves A."/>
            <person name="Rosa I.A."/>
            <person name="Tasca T."/>
            <person name="Bogo M.R."/>
            <person name="de Souza W."/>
        </authorList>
    </citation>
    <scope>NUCLEOTIDE SEQUENCE [LARGE SCALE GENOMIC DNA]</scope>
    <source>
        <strain evidence="4 5">K</strain>
    </source>
</reference>
<dbReference type="SUPFAM" id="SSF57997">
    <property type="entry name" value="Tropomyosin"/>
    <property type="match status" value="1"/>
</dbReference>
<reference evidence="3" key="3">
    <citation type="journal article" date="2017" name="Biol. Cell">
        <title>The costa of trichomonads: A complex macromolecular cytoskeleton structure made of uncommon proteins.</title>
        <authorList>
            <person name="de Andrade Rosa I."/>
            <person name="Brigido M.C."/>
            <person name="de Oliveira Santos E."/>
            <person name="Gonzaga L."/>
            <person name="Zingali R.B."/>
            <person name="de Vasconcelos A.T."/>
            <person name="de Souza W."/>
            <person name="Benchimol M."/>
        </authorList>
    </citation>
    <scope>NUCLEOTIDE SEQUENCE</scope>
    <source>
        <strain evidence="3">15817</strain>
    </source>
</reference>
<feature type="region of interest" description="Disordered" evidence="2">
    <location>
        <begin position="344"/>
        <end position="374"/>
    </location>
</feature>
<proteinExistence type="predicted"/>
<evidence type="ECO:0000256" key="1">
    <source>
        <dbReference type="SAM" id="Coils"/>
    </source>
</evidence>
<dbReference type="PANTHER" id="PTHR23159:SF31">
    <property type="entry name" value="CENTROSOME-ASSOCIATED PROTEIN CEP250 ISOFORM X1"/>
    <property type="match status" value="1"/>
</dbReference>
<dbReference type="GeneID" id="94833305"/>
<name>A0A1J4KS46_9EUKA</name>
<dbReference type="AlphaFoldDB" id="A0A1J4KS46"/>
<feature type="compositionally biased region" description="Low complexity" evidence="2">
    <location>
        <begin position="352"/>
        <end position="374"/>
    </location>
</feature>
<evidence type="ECO:0000313" key="3">
    <source>
        <dbReference type="EMBL" id="ARM19841.1"/>
    </source>
</evidence>
<reference evidence="3" key="1">
    <citation type="submission" date="2016-07" db="EMBL/GenBank/DDBJ databases">
        <authorList>
            <person name="Rosa I.A."/>
            <person name="Brigido M.C."/>
            <person name="Santos E.O."/>
            <person name="Almeida L.G.P."/>
            <person name="Zingalli R.B."/>
            <person name="Vasconcelos A.T.R."/>
            <person name="Souza W."/>
            <person name="Benchimol M."/>
        </authorList>
    </citation>
    <scope>NUCLEOTIDE SEQUENCE</scope>
    <source>
        <strain evidence="3">15817</strain>
    </source>
</reference>
<evidence type="ECO:0000256" key="2">
    <source>
        <dbReference type="SAM" id="MobiDB-lite"/>
    </source>
</evidence>
<feature type="coiled-coil region" evidence="1">
    <location>
        <begin position="48"/>
        <end position="82"/>
    </location>
</feature>
<gene>
    <name evidence="4" type="ORF">TRFO_15817</name>
</gene>
<dbReference type="OrthoDB" id="6108017at2759"/>
<feature type="region of interest" description="Disordered" evidence="2">
    <location>
        <begin position="193"/>
        <end position="212"/>
    </location>
</feature>
<feature type="coiled-coil region" evidence="1">
    <location>
        <begin position="730"/>
        <end position="986"/>
    </location>
</feature>
<accession>A0A1J4KS46</accession>
<dbReference type="Gene3D" id="1.10.287.1490">
    <property type="match status" value="1"/>
</dbReference>
<protein>
    <submittedName>
        <fullName evidence="4">Uncharacterized protein</fullName>
    </submittedName>
</protein>
<sequence length="1054" mass="122327">MYDSESSRIEYSELDSSKARLPRDSELKDANDELMKENTVLRSQFEDAIKITRQLEELHSQNNELHNTIRALRGENEDLTHRLEISLQSNKEMSAKLNDEKRSCTTIRGTDLNSMTKEIEKIKQQSKAQLDSIYDQLEKSKQSIERESVEKRLLASKLDHILEDSQRYFQTRFNNIDEFMIFLSTPPVAQEAAGATAAPTGTTSASLPTGTSSLQQQNTIDRLDRKLKHLKSKLKAAATATASLEDQLTKKQQEFNSERSSLRNQIANLEHNVQEVEDSKKQVESQFNYQITALQQKYANLNKKYDNLTEQYKNLQTEHKDLRKNNSQLQKELDEVTLKLQFAKDRQKQQEEQSQLPQIPLPSTSQPQQQQHFTDESLLQRNEELQEQLLAAQKKRDELSSLLRQSEANNNNLAITVEKHKSEYEALQHIHESDLEEIESLRRALHIKETTEQEIREKNKNAPRQPSTRILKLQKALDNEKQKVYQLQALENKLNIRIEDLESELRLANQTVQDSERETERARNELQDVRRQLENQHPLTAEDLLPPSVFHCEEFDPALSSAIVRVANNAALQPVSKLHNCFKTIRKHYGKQIQARDEALDQAFNENQTLSNSFNQFLVDASIALNDQAITLQDFFGNNAGHKIVDEIAQLRLNHANLRHQYDTLKGFISLFQTTFGPYYPEGCPELSQQINEVRLVLENQKEAIALRSKKIHELKAVVRSTNATLKSKQVEFENSLHSLEDVNNELSNKIRHLQNENKSLQDQNNQLTVEINNVTQEREQLESTIIQEQDEQNNSLIENFHKQELQYKHELQTKNEQIKQLRLSVSSYENEVQKQHQLINSLKTSRQQRDQEYAELQRVLNEHDVVATERLEAEKKNITQTFENALKELKDQCEKHRSDVQKMAAQVSETELKNAQVQQEINVVRKEKRKMETEVSNMKNQLERERKLMESTIRAQKVQSEASYNSRLEEQRNKFETERRRLIALGTETFRNFFNPSDQIDERSFRSVLDKARDTITRLNNSDLSIRRMLGAAEQQTTPDAVAQLLMSKGCTA</sequence>
<organism evidence="4 5">
    <name type="scientific">Tritrichomonas foetus</name>
    <dbReference type="NCBI Taxonomy" id="1144522"/>
    <lineage>
        <taxon>Eukaryota</taxon>
        <taxon>Metamonada</taxon>
        <taxon>Parabasalia</taxon>
        <taxon>Tritrichomonadida</taxon>
        <taxon>Tritrichomonadidae</taxon>
        <taxon>Tritrichomonas</taxon>
    </lineage>
</organism>
<dbReference type="PANTHER" id="PTHR23159">
    <property type="entry name" value="CENTROSOMAL PROTEIN 2"/>
    <property type="match status" value="1"/>
</dbReference>
<keyword evidence="5" id="KW-1185">Reference proteome</keyword>